<organism evidence="10 11">
    <name type="scientific">Chironomus riparius</name>
    <dbReference type="NCBI Taxonomy" id="315576"/>
    <lineage>
        <taxon>Eukaryota</taxon>
        <taxon>Metazoa</taxon>
        <taxon>Ecdysozoa</taxon>
        <taxon>Arthropoda</taxon>
        <taxon>Hexapoda</taxon>
        <taxon>Insecta</taxon>
        <taxon>Pterygota</taxon>
        <taxon>Neoptera</taxon>
        <taxon>Endopterygota</taxon>
        <taxon>Diptera</taxon>
        <taxon>Nematocera</taxon>
        <taxon>Chironomoidea</taxon>
        <taxon>Chironomidae</taxon>
        <taxon>Chironominae</taxon>
        <taxon>Chironomus</taxon>
    </lineage>
</organism>
<keyword evidence="7 8" id="KW-0472">Membrane</keyword>
<reference evidence="10" key="2">
    <citation type="submission" date="2022-10" db="EMBL/GenBank/DDBJ databases">
        <authorList>
            <consortium name="ENA_rothamsted_submissions"/>
            <consortium name="culmorum"/>
            <person name="King R."/>
        </authorList>
    </citation>
    <scope>NUCLEOTIDE SEQUENCE</scope>
</reference>
<dbReference type="GO" id="GO:0008270">
    <property type="term" value="F:zinc ion binding"/>
    <property type="evidence" value="ECO:0007669"/>
    <property type="project" value="TreeGrafter"/>
</dbReference>
<comment type="subcellular location">
    <subcellularLocation>
        <location evidence="2">Endosome membrane</location>
        <topology evidence="2">Peripheral membrane protein</topology>
    </subcellularLocation>
    <subcellularLocation>
        <location evidence="1">Late endosome membrane</location>
    </subcellularLocation>
    <subcellularLocation>
        <location evidence="3">Lysosome membrane</location>
        <topology evidence="3">Peripheral membrane protein</topology>
        <orientation evidence="3">Cytoplasmic side</orientation>
    </subcellularLocation>
</comment>
<reference evidence="10" key="1">
    <citation type="submission" date="2022-01" db="EMBL/GenBank/DDBJ databases">
        <authorList>
            <person name="King R."/>
        </authorList>
    </citation>
    <scope>NUCLEOTIDE SEQUENCE</scope>
</reference>
<evidence type="ECO:0000256" key="2">
    <source>
        <dbReference type="ARBA" id="ARBA00004481"/>
    </source>
</evidence>
<evidence type="ECO:0000256" key="7">
    <source>
        <dbReference type="ARBA" id="ARBA00023136"/>
    </source>
</evidence>
<dbReference type="PROSITE" id="PS51837">
    <property type="entry name" value="LITAF"/>
    <property type="match status" value="1"/>
</dbReference>
<keyword evidence="11" id="KW-1185">Reference proteome</keyword>
<dbReference type="AlphaFoldDB" id="A0A9N9S4W8"/>
<feature type="domain" description="LITAF" evidence="9">
    <location>
        <begin position="1"/>
        <end position="75"/>
    </location>
</feature>
<evidence type="ECO:0000256" key="1">
    <source>
        <dbReference type="ARBA" id="ARBA00004414"/>
    </source>
</evidence>
<sequence>MSNFGKTSIATTCPSCNSSVNTAVEMESTGTTHIVALLLCICFCPLVCCPYLMNCFKTSNHYCPSCKTLLGTYKD</sequence>
<protein>
    <recommendedName>
        <fullName evidence="9">LITAF domain-containing protein</fullName>
    </recommendedName>
</protein>
<keyword evidence="5" id="KW-0479">Metal-binding</keyword>
<evidence type="ECO:0000256" key="3">
    <source>
        <dbReference type="ARBA" id="ARBA00004630"/>
    </source>
</evidence>
<dbReference type="GO" id="GO:0005765">
    <property type="term" value="C:lysosomal membrane"/>
    <property type="evidence" value="ECO:0007669"/>
    <property type="project" value="UniProtKB-SubCell"/>
</dbReference>
<evidence type="ECO:0000256" key="5">
    <source>
        <dbReference type="ARBA" id="ARBA00022723"/>
    </source>
</evidence>
<feature type="transmembrane region" description="Helical" evidence="8">
    <location>
        <begin position="34"/>
        <end position="53"/>
    </location>
</feature>
<evidence type="ECO:0000256" key="6">
    <source>
        <dbReference type="ARBA" id="ARBA00022833"/>
    </source>
</evidence>
<keyword evidence="8" id="KW-1133">Transmembrane helix</keyword>
<dbReference type="PANTHER" id="PTHR23292">
    <property type="entry name" value="LIPOPOLYSACCHARIDE-INDUCED TUMOR NECROSIS FACTOR-ALPHA FACTOR"/>
    <property type="match status" value="1"/>
</dbReference>
<dbReference type="InterPro" id="IPR037519">
    <property type="entry name" value="LITAF_fam"/>
</dbReference>
<evidence type="ECO:0000256" key="8">
    <source>
        <dbReference type="SAM" id="Phobius"/>
    </source>
</evidence>
<dbReference type="Proteomes" id="UP001153620">
    <property type="component" value="Chromosome 4"/>
</dbReference>
<evidence type="ECO:0000256" key="4">
    <source>
        <dbReference type="ARBA" id="ARBA00005975"/>
    </source>
</evidence>
<comment type="similarity">
    <text evidence="4">Belongs to the CDIP1/LITAF family.</text>
</comment>
<dbReference type="EMBL" id="OU895880">
    <property type="protein sequence ID" value="CAG9810084.1"/>
    <property type="molecule type" value="Genomic_DNA"/>
</dbReference>
<keyword evidence="8" id="KW-0812">Transmembrane</keyword>
<dbReference type="OrthoDB" id="5599753at2759"/>
<evidence type="ECO:0000259" key="9">
    <source>
        <dbReference type="PROSITE" id="PS51837"/>
    </source>
</evidence>
<dbReference type="Pfam" id="PF10601">
    <property type="entry name" value="zf-LITAF-like"/>
    <property type="match status" value="1"/>
</dbReference>
<dbReference type="InterPro" id="IPR006629">
    <property type="entry name" value="LITAF"/>
</dbReference>
<dbReference type="GO" id="GO:0031902">
    <property type="term" value="C:late endosome membrane"/>
    <property type="evidence" value="ECO:0007669"/>
    <property type="project" value="UniProtKB-SubCell"/>
</dbReference>
<name>A0A9N9S4W8_9DIPT</name>
<gene>
    <name evidence="10" type="ORF">CHIRRI_LOCUS12901</name>
</gene>
<keyword evidence="6" id="KW-0862">Zinc</keyword>
<accession>A0A9N9S4W8</accession>
<dbReference type="SMART" id="SM00714">
    <property type="entry name" value="LITAF"/>
    <property type="match status" value="1"/>
</dbReference>
<evidence type="ECO:0000313" key="10">
    <source>
        <dbReference type="EMBL" id="CAG9810084.1"/>
    </source>
</evidence>
<evidence type="ECO:0000313" key="11">
    <source>
        <dbReference type="Proteomes" id="UP001153620"/>
    </source>
</evidence>
<dbReference type="PANTHER" id="PTHR23292:SF6">
    <property type="entry name" value="FI16602P1-RELATED"/>
    <property type="match status" value="1"/>
</dbReference>
<proteinExistence type="inferred from homology"/>